<organism evidence="4">
    <name type="scientific">Delonix regia</name>
    <name type="common">Royal poinciana</name>
    <name type="synonym">Poinciana regia</name>
    <dbReference type="NCBI Taxonomy" id="72433"/>
    <lineage>
        <taxon>Eukaryota</taxon>
        <taxon>Viridiplantae</taxon>
        <taxon>Streptophyta</taxon>
        <taxon>Embryophyta</taxon>
        <taxon>Tracheophyta</taxon>
        <taxon>Spermatophyta</taxon>
        <taxon>Magnoliopsida</taxon>
        <taxon>eudicotyledons</taxon>
        <taxon>Gunneridae</taxon>
        <taxon>Pentapetalae</taxon>
        <taxon>rosids</taxon>
        <taxon>fabids</taxon>
        <taxon>Fabales</taxon>
        <taxon>Fabaceae</taxon>
        <taxon>Caesalpinioideae</taxon>
        <taxon>Peltophorum clade</taxon>
        <taxon>Delonix</taxon>
    </lineage>
</organism>
<accession>Q1L611</accession>
<feature type="non-terminal residue" evidence="4">
    <location>
        <position position="187"/>
    </location>
</feature>
<dbReference type="MEROPS" id="I03.021"/>
<dbReference type="PRINTS" id="PR00291">
    <property type="entry name" value="KUNITZINHBTR"/>
</dbReference>
<sequence length="187" mass="20309">SDAEKVYDIEGYPVFLGSEYYIVSAIIGAGGGGVRPGRTRGSMCPMSIIQEQSDLQMGLPVRFSSPEESQGKIYTDTELEIEFVEKPDCAESSKWVIVKDSGEARVAIGGSEDHPQGELVRGFFKIEKLGSLAYKLVFCPKSKSSSGSCSDIGINYEGRRSLVLKSSDDSPFRVVFVKPRSGSETES</sequence>
<evidence type="ECO:0000256" key="2">
    <source>
        <dbReference type="ARBA" id="ARBA00022900"/>
    </source>
</evidence>
<reference evidence="4" key="1">
    <citation type="journal article" date="2007" name="Biosci. Biotechnol. Biochem.">
        <title>Genomic and cDNA cloning, characterization of Delonix regia trypsin inhibitor (DrTI) gene, and expression of DrTI in Escherichia coli.</title>
        <authorList>
            <person name="Hung C.H."/>
            <person name="Peng P.H."/>
            <person name="Huang C.C."/>
            <person name="Wang H.L."/>
            <person name="Chen Y.J."/>
            <person name="Chen Y.L."/>
            <person name="Chi L.M."/>
        </authorList>
    </citation>
    <scope>NUCLEOTIDE SEQUENCE</scope>
</reference>
<dbReference type="PANTHER" id="PTHR33107:SF21">
    <property type="entry name" value="KUNITZ FAMILY TRYPSIN AND PROTEASE INHIBITOR PROTEIN"/>
    <property type="match status" value="1"/>
</dbReference>
<dbReference type="InterPro" id="IPR002160">
    <property type="entry name" value="Prot_inh_Kunz-lg"/>
</dbReference>
<feature type="non-terminal residue" evidence="4">
    <location>
        <position position="1"/>
    </location>
</feature>
<dbReference type="SUPFAM" id="SSF50386">
    <property type="entry name" value="STI-like"/>
    <property type="match status" value="1"/>
</dbReference>
<dbReference type="Pfam" id="PF00197">
    <property type="entry name" value="Kunitz_legume"/>
    <property type="match status" value="1"/>
</dbReference>
<keyword evidence="3" id="KW-1015">Disulfide bond</keyword>
<protein>
    <submittedName>
        <fullName evidence="4">Trypsin inhibitor</fullName>
    </submittedName>
</protein>
<dbReference type="EMBL" id="DQ019824">
    <property type="protein sequence ID" value="AAY84867.1"/>
    <property type="molecule type" value="mRNA"/>
</dbReference>
<dbReference type="EMBL" id="DQ019825">
    <property type="protein sequence ID" value="AAY84868.1"/>
    <property type="molecule type" value="Genomic_DNA"/>
</dbReference>
<dbReference type="PANTHER" id="PTHR33107">
    <property type="entry name" value="KUNITZ TRYPSIN INHIBITOR 2"/>
    <property type="match status" value="1"/>
</dbReference>
<dbReference type="SMART" id="SM00452">
    <property type="entry name" value="STI"/>
    <property type="match status" value="1"/>
</dbReference>
<keyword evidence="2" id="KW-0722">Serine protease inhibitor</keyword>
<name>Q1L611_DELRE</name>
<dbReference type="AlphaFoldDB" id="Q1L611"/>
<dbReference type="GO" id="GO:0004867">
    <property type="term" value="F:serine-type endopeptidase inhibitor activity"/>
    <property type="evidence" value="ECO:0007669"/>
    <property type="project" value="UniProtKB-KW"/>
</dbReference>
<evidence type="ECO:0000313" key="4">
    <source>
        <dbReference type="EMBL" id="AAY84868.1"/>
    </source>
</evidence>
<keyword evidence="1" id="KW-0646">Protease inhibitor</keyword>
<evidence type="ECO:0000256" key="3">
    <source>
        <dbReference type="ARBA" id="ARBA00023157"/>
    </source>
</evidence>
<proteinExistence type="evidence at transcript level"/>
<evidence type="ECO:0000256" key="1">
    <source>
        <dbReference type="ARBA" id="ARBA00022690"/>
    </source>
</evidence>
<dbReference type="InterPro" id="IPR011065">
    <property type="entry name" value="Kunitz_inhibitor_STI-like_sf"/>
</dbReference>
<dbReference type="Gene3D" id="2.80.10.50">
    <property type="match status" value="1"/>
</dbReference>